<dbReference type="RefSeq" id="WP_317545447.1">
    <property type="nucleotide sequence ID" value="NZ_JAWLKB010000028.1"/>
</dbReference>
<dbReference type="PANTHER" id="PTHR30011">
    <property type="entry name" value="ALKANESULFONATE MONOOXYGENASE-RELATED"/>
    <property type="match status" value="1"/>
</dbReference>
<dbReference type="Pfam" id="PF00296">
    <property type="entry name" value="Bac_luciferase"/>
    <property type="match status" value="1"/>
</dbReference>
<keyword evidence="9" id="KW-1185">Reference proteome</keyword>
<keyword evidence="2" id="KW-0288">FMN</keyword>
<evidence type="ECO:0000256" key="5">
    <source>
        <dbReference type="ARBA" id="ARBA00033748"/>
    </source>
</evidence>
<sequence>MTDSNLPVRNGTDVLNLLVNLGGSGYHPGAWRRPGHDPREFVSPSFVRRVSNIAEAGLFCGVLIPDIPAFAPASAVMPTPTLDPITVAAIVLSETTKIGAIATVSTTLSNPKTLARQILTLDHLSGGRAGWNAVSTFEHRAGANFGIDEMPSRTERYSLAADVVAWARRLWDEVVETAPSGDSKEDQGDGDGSEDYGRSERRRAALGSPQGRPVVVQAGASPAGEEFAASSAEVVYGAQLSLRSATEFAIRLRSRARELGRPANSLKIMPGLIPIIAGSEAEARRRLADLDSYSSPVLSAEEKVAQWLGIPVGDLREDSPVTEDQLPSVESRYGPQGFFLAGARYAIESGLPVGRLADDVLGGHRTVLGTPEHIADHIETWWRSGAVDGFTVVPAELPDSLEQFVAEVVPILQDRGVYPRTYRGSTLREHLNLPLH</sequence>
<dbReference type="EMBL" id="JAWLKB010000028">
    <property type="protein sequence ID" value="MDV6270999.1"/>
    <property type="molecule type" value="Genomic_DNA"/>
</dbReference>
<dbReference type="InterPro" id="IPR036661">
    <property type="entry name" value="Luciferase-like_sf"/>
</dbReference>
<dbReference type="Proteomes" id="UP001185927">
    <property type="component" value="Unassembled WGS sequence"/>
</dbReference>
<accession>A0ABU4C3Y5</accession>
<comment type="caution">
    <text evidence="8">The sequence shown here is derived from an EMBL/GenBank/DDBJ whole genome shotgun (WGS) entry which is preliminary data.</text>
</comment>
<evidence type="ECO:0000259" key="7">
    <source>
        <dbReference type="Pfam" id="PF00296"/>
    </source>
</evidence>
<gene>
    <name evidence="8" type="ORF">R3Q16_30695</name>
</gene>
<keyword evidence="1" id="KW-0285">Flavoprotein</keyword>
<name>A0ABU4C3Y5_RHOGO</name>
<reference evidence="8 9" key="1">
    <citation type="submission" date="2023-10" db="EMBL/GenBank/DDBJ databases">
        <title>Development of a sustainable strategy for remediation of hydrocarbon-contaminated territories based on the waste exchange concept.</title>
        <authorList>
            <person name="Krivoruchko A."/>
        </authorList>
    </citation>
    <scope>NUCLEOTIDE SEQUENCE [LARGE SCALE GENOMIC DNA]</scope>
    <source>
        <strain evidence="8 9">IEGM 1203</strain>
    </source>
</reference>
<feature type="region of interest" description="Disordered" evidence="6">
    <location>
        <begin position="177"/>
        <end position="219"/>
    </location>
</feature>
<dbReference type="PANTHER" id="PTHR30011:SF16">
    <property type="entry name" value="C2H2 FINGER DOMAIN TRANSCRIPTION FACTOR (EUROFUNG)-RELATED"/>
    <property type="match status" value="1"/>
</dbReference>
<organism evidence="8 9">
    <name type="scientific">Rhodococcus globerulus</name>
    <dbReference type="NCBI Taxonomy" id="33008"/>
    <lineage>
        <taxon>Bacteria</taxon>
        <taxon>Bacillati</taxon>
        <taxon>Actinomycetota</taxon>
        <taxon>Actinomycetes</taxon>
        <taxon>Mycobacteriales</taxon>
        <taxon>Nocardiaceae</taxon>
        <taxon>Rhodococcus</taxon>
    </lineage>
</organism>
<proteinExistence type="inferred from homology"/>
<dbReference type="PIRSF" id="PIRSF000337">
    <property type="entry name" value="NTA_MOA"/>
    <property type="match status" value="1"/>
</dbReference>
<comment type="similarity">
    <text evidence="5">Belongs to the NtaA/SnaA/DszA monooxygenase family.</text>
</comment>
<evidence type="ECO:0000256" key="2">
    <source>
        <dbReference type="ARBA" id="ARBA00022643"/>
    </source>
</evidence>
<feature type="domain" description="Luciferase-like" evidence="7">
    <location>
        <begin position="78"/>
        <end position="386"/>
    </location>
</feature>
<evidence type="ECO:0000256" key="6">
    <source>
        <dbReference type="SAM" id="MobiDB-lite"/>
    </source>
</evidence>
<evidence type="ECO:0000256" key="1">
    <source>
        <dbReference type="ARBA" id="ARBA00022630"/>
    </source>
</evidence>
<evidence type="ECO:0000256" key="4">
    <source>
        <dbReference type="ARBA" id="ARBA00023033"/>
    </source>
</evidence>
<dbReference type="InterPro" id="IPR016215">
    <property type="entry name" value="NTA_MOA"/>
</dbReference>
<dbReference type="InterPro" id="IPR011251">
    <property type="entry name" value="Luciferase-like_dom"/>
</dbReference>
<keyword evidence="4" id="KW-0503">Monooxygenase</keyword>
<dbReference type="InterPro" id="IPR051260">
    <property type="entry name" value="Diverse_substr_monoxygenases"/>
</dbReference>
<dbReference type="SUPFAM" id="SSF51679">
    <property type="entry name" value="Bacterial luciferase-like"/>
    <property type="match status" value="1"/>
</dbReference>
<keyword evidence="3" id="KW-0560">Oxidoreductase</keyword>
<protein>
    <submittedName>
        <fullName evidence="8">LLM class flavin-dependent oxidoreductase</fullName>
    </submittedName>
</protein>
<evidence type="ECO:0000313" key="8">
    <source>
        <dbReference type="EMBL" id="MDV6270999.1"/>
    </source>
</evidence>
<dbReference type="Gene3D" id="3.20.20.30">
    <property type="entry name" value="Luciferase-like domain"/>
    <property type="match status" value="1"/>
</dbReference>
<evidence type="ECO:0000313" key="9">
    <source>
        <dbReference type="Proteomes" id="UP001185927"/>
    </source>
</evidence>
<evidence type="ECO:0000256" key="3">
    <source>
        <dbReference type="ARBA" id="ARBA00023002"/>
    </source>
</evidence>